<evidence type="ECO:0000256" key="9">
    <source>
        <dbReference type="ARBA" id="ARBA00023002"/>
    </source>
</evidence>
<proteinExistence type="inferred from homology"/>
<keyword evidence="11" id="KW-0464">Manganese</keyword>
<dbReference type="InterPro" id="IPR024084">
    <property type="entry name" value="IsoPropMal-DH-like_dom"/>
</dbReference>
<dbReference type="InterPro" id="IPR019818">
    <property type="entry name" value="IsoCit/isopropylmalate_DH_CS"/>
</dbReference>
<dbReference type="EMBL" id="CH476597">
    <property type="protein sequence ID" value="EAU36681.1"/>
    <property type="molecule type" value="Genomic_DNA"/>
</dbReference>
<comment type="pathway">
    <text evidence="14">Amino-acid biosynthesis; L-leucine biosynthesis; L-leucine from 3-methyl-2-oxobutanoate: step 3/4.</text>
</comment>
<organism evidence="17 18">
    <name type="scientific">Aspergillus terreus (strain NIH 2624 / FGSC A1156)</name>
    <dbReference type="NCBI Taxonomy" id="341663"/>
    <lineage>
        <taxon>Eukaryota</taxon>
        <taxon>Fungi</taxon>
        <taxon>Dikarya</taxon>
        <taxon>Ascomycota</taxon>
        <taxon>Pezizomycotina</taxon>
        <taxon>Eurotiomycetes</taxon>
        <taxon>Eurotiomycetidae</taxon>
        <taxon>Eurotiales</taxon>
        <taxon>Aspergillaceae</taxon>
        <taxon>Aspergillus</taxon>
        <taxon>Aspergillus subgen. Circumdati</taxon>
    </lineage>
</organism>
<dbReference type="RefSeq" id="XP_001212585.1">
    <property type="nucleotide sequence ID" value="XM_001212585.1"/>
</dbReference>
<sequence>MTKTTYNILVLPGDGIGPEIMREATKVLQTFTTPTRAFALREELIGGCSIDATGQSCTEAVKQAALASDAVLFAAVGGPKWDGMRRGLDGPEGGLLQLRKTMDIYGNLRPCAADVPSRAISREYSPFRQDVIEGVDFVVVRENCGGAYFGKKVEEPEYAMDEWGYSTPEIQRITRLAAEIALRHDPPWPVISLDKANVLASSRLWRRVVEDTMTREYPQVRLVHQLADSASLILATNPRALNGVILADNTFGDMVSDQAGSIIGTLGVLPSASLDGLPKPGEKANGLYEPTHGSAPSIAGKNIANPVAMILCVALMFRYSLNMEAEAQQIEDAVRTVLDAGVRTPDLGGKASTVEVGDAIEAISVTHCQFYVCLLGIYALVDHTMSASLDLRHLSSEEKTARIQAIAKEITATFTALSSQKADGILSAEHVAPIHDIIRTITQTNGQQREDLERKISRYRRYTVQSRKEKRWMRRQFLVLMHRSEMVQRRWRERVGRLQSEMEEMRREFSSRKALDPERRCQKAVEDSRQDDVRRG</sequence>
<evidence type="ECO:0000259" key="16">
    <source>
        <dbReference type="SMART" id="SM01329"/>
    </source>
</evidence>
<evidence type="ECO:0000256" key="6">
    <source>
        <dbReference type="ARBA" id="ARBA00022605"/>
    </source>
</evidence>
<comment type="catalytic activity">
    <reaction evidence="14">
        <text>(2R,3S)-3-isopropylmalate + NAD(+) = 4-methyl-2-oxopentanoate + CO2 + NADH</text>
        <dbReference type="Rhea" id="RHEA:32271"/>
        <dbReference type="ChEBI" id="CHEBI:16526"/>
        <dbReference type="ChEBI" id="CHEBI:17865"/>
        <dbReference type="ChEBI" id="CHEBI:35121"/>
        <dbReference type="ChEBI" id="CHEBI:57540"/>
        <dbReference type="ChEBI" id="CHEBI:57945"/>
        <dbReference type="EC" id="1.1.1.85"/>
    </reaction>
</comment>
<reference evidence="18" key="1">
    <citation type="submission" date="2005-09" db="EMBL/GenBank/DDBJ databases">
        <title>Annotation of the Aspergillus terreus NIH2624 genome.</title>
        <authorList>
            <person name="Birren B.W."/>
            <person name="Lander E.S."/>
            <person name="Galagan J.E."/>
            <person name="Nusbaum C."/>
            <person name="Devon K."/>
            <person name="Henn M."/>
            <person name="Ma L.-J."/>
            <person name="Jaffe D.B."/>
            <person name="Butler J."/>
            <person name="Alvarez P."/>
            <person name="Gnerre S."/>
            <person name="Grabherr M."/>
            <person name="Kleber M."/>
            <person name="Mauceli E.W."/>
            <person name="Brockman W."/>
            <person name="Rounsley S."/>
            <person name="Young S.K."/>
            <person name="LaButti K."/>
            <person name="Pushparaj V."/>
            <person name="DeCaprio D."/>
            <person name="Crawford M."/>
            <person name="Koehrsen M."/>
            <person name="Engels R."/>
            <person name="Montgomery P."/>
            <person name="Pearson M."/>
            <person name="Howarth C."/>
            <person name="Larson L."/>
            <person name="Luoma S."/>
            <person name="White J."/>
            <person name="Alvarado L."/>
            <person name="Kodira C.D."/>
            <person name="Zeng Q."/>
            <person name="Oleary S."/>
            <person name="Yandava C."/>
            <person name="Denning D.W."/>
            <person name="Nierman W.C."/>
            <person name="Milne T."/>
            <person name="Madden K."/>
        </authorList>
    </citation>
    <scope>NUCLEOTIDE SEQUENCE [LARGE SCALE GENOMIC DNA]</scope>
    <source>
        <strain evidence="18">NIH 2624 / FGSC A1156</strain>
    </source>
</reference>
<dbReference type="GO" id="GO:0003862">
    <property type="term" value="F:3-isopropylmalate dehydrogenase activity"/>
    <property type="evidence" value="ECO:0007669"/>
    <property type="project" value="UniProtKB-EC"/>
</dbReference>
<dbReference type="SUPFAM" id="SSF53659">
    <property type="entry name" value="Isocitrate/Isopropylmalate dehydrogenase-like"/>
    <property type="match status" value="1"/>
</dbReference>
<dbReference type="EC" id="1.1.1.85" evidence="4 14"/>
<dbReference type="OMA" id="INPTGMI"/>
<accession>Q0CSC7</accession>
<evidence type="ECO:0000256" key="4">
    <source>
        <dbReference type="ARBA" id="ARBA00013101"/>
    </source>
</evidence>
<keyword evidence="8" id="KW-0460">Magnesium</keyword>
<keyword evidence="5 14" id="KW-0432">Leucine biosynthesis</keyword>
<evidence type="ECO:0000313" key="17">
    <source>
        <dbReference type="EMBL" id="EAU36681.1"/>
    </source>
</evidence>
<evidence type="ECO:0000256" key="10">
    <source>
        <dbReference type="ARBA" id="ARBA00023027"/>
    </source>
</evidence>
<dbReference type="STRING" id="341663.Q0CSC7"/>
<evidence type="ECO:0000256" key="14">
    <source>
        <dbReference type="RuleBase" id="RU004445"/>
    </source>
</evidence>
<dbReference type="PROSITE" id="PS00470">
    <property type="entry name" value="IDH_IMDH"/>
    <property type="match status" value="1"/>
</dbReference>
<keyword evidence="7 14" id="KW-0479">Metal-binding</keyword>
<dbReference type="PANTHER" id="PTHR42979:SF4">
    <property type="entry name" value="3-ISOPROPYLMALATE DEHYDROGENASE"/>
    <property type="match status" value="1"/>
</dbReference>
<dbReference type="PANTHER" id="PTHR42979">
    <property type="entry name" value="3-ISOPROPYLMALATE DEHYDROGENASE"/>
    <property type="match status" value="1"/>
</dbReference>
<evidence type="ECO:0000256" key="8">
    <source>
        <dbReference type="ARBA" id="ARBA00022842"/>
    </source>
</evidence>
<dbReference type="VEuPathDB" id="FungiDB:ATEG_03407"/>
<evidence type="ECO:0000256" key="2">
    <source>
        <dbReference type="ARBA" id="ARBA00007769"/>
    </source>
</evidence>
<evidence type="ECO:0000256" key="13">
    <source>
        <dbReference type="RuleBase" id="RU004443"/>
    </source>
</evidence>
<dbReference type="GO" id="GO:0000287">
    <property type="term" value="F:magnesium ion binding"/>
    <property type="evidence" value="ECO:0007669"/>
    <property type="project" value="InterPro"/>
</dbReference>
<keyword evidence="10 14" id="KW-0520">NAD</keyword>
<feature type="region of interest" description="Disordered" evidence="15">
    <location>
        <begin position="507"/>
        <end position="536"/>
    </location>
</feature>
<dbReference type="OrthoDB" id="419183at2759"/>
<feature type="domain" description="Isopropylmalate dehydrogenase-like" evidence="16">
    <location>
        <begin position="7"/>
        <end position="360"/>
    </location>
</feature>
<evidence type="ECO:0000256" key="12">
    <source>
        <dbReference type="ARBA" id="ARBA00023304"/>
    </source>
</evidence>
<dbReference type="GO" id="GO:0051287">
    <property type="term" value="F:NAD binding"/>
    <property type="evidence" value="ECO:0007669"/>
    <property type="project" value="InterPro"/>
</dbReference>
<keyword evidence="12 14" id="KW-0100">Branched-chain amino acid biosynthesis</keyword>
<dbReference type="NCBIfam" id="TIGR00169">
    <property type="entry name" value="leuB"/>
    <property type="match status" value="1"/>
</dbReference>
<dbReference type="GO" id="GO:0005829">
    <property type="term" value="C:cytosol"/>
    <property type="evidence" value="ECO:0007669"/>
    <property type="project" value="TreeGrafter"/>
</dbReference>
<dbReference type="Proteomes" id="UP000007963">
    <property type="component" value="Unassembled WGS sequence"/>
</dbReference>
<comment type="cofactor">
    <cofactor evidence="14">
        <name>Mg(2+)</name>
        <dbReference type="ChEBI" id="CHEBI:18420"/>
    </cofactor>
    <cofactor evidence="14">
        <name>Mn(2+)</name>
        <dbReference type="ChEBI" id="CHEBI:29035"/>
    </cofactor>
    <text evidence="14">Binds 1 Mg(2+) or Mn(2+) ion per subunit.</text>
</comment>
<dbReference type="AlphaFoldDB" id="Q0CSC7"/>
<dbReference type="GeneID" id="4318076"/>
<evidence type="ECO:0000256" key="1">
    <source>
        <dbReference type="ARBA" id="ARBA00001936"/>
    </source>
</evidence>
<evidence type="ECO:0000313" key="18">
    <source>
        <dbReference type="Proteomes" id="UP000007963"/>
    </source>
</evidence>
<dbReference type="Gene3D" id="3.40.718.10">
    <property type="entry name" value="Isopropylmalate Dehydrogenase"/>
    <property type="match status" value="1"/>
</dbReference>
<dbReference type="UniPathway" id="UPA00048">
    <property type="reaction ID" value="UER00072"/>
</dbReference>
<name>Q0CSC7_ASPTN</name>
<evidence type="ECO:0000256" key="7">
    <source>
        <dbReference type="ARBA" id="ARBA00022723"/>
    </source>
</evidence>
<evidence type="ECO:0000256" key="3">
    <source>
        <dbReference type="ARBA" id="ARBA00011738"/>
    </source>
</evidence>
<dbReference type="eggNOG" id="KOG0786">
    <property type="taxonomic scope" value="Eukaryota"/>
</dbReference>
<dbReference type="SMART" id="SM01329">
    <property type="entry name" value="Iso_dh"/>
    <property type="match status" value="1"/>
</dbReference>
<evidence type="ECO:0000256" key="15">
    <source>
        <dbReference type="SAM" id="MobiDB-lite"/>
    </source>
</evidence>
<dbReference type="HOGENOM" id="CLU_510075_0_0_1"/>
<gene>
    <name evidence="17" type="ORF">ATEG_03407</name>
</gene>
<dbReference type="FunFam" id="3.40.718.10:FF:000006">
    <property type="entry name" value="3-isopropylmalate dehydrogenase"/>
    <property type="match status" value="1"/>
</dbReference>
<keyword evidence="9 13" id="KW-0560">Oxidoreductase</keyword>
<dbReference type="GO" id="GO:0009098">
    <property type="term" value="P:L-leucine biosynthetic process"/>
    <property type="evidence" value="ECO:0007669"/>
    <property type="project" value="UniProtKB-UniPathway"/>
</dbReference>
<dbReference type="Pfam" id="PF00180">
    <property type="entry name" value="Iso_dh"/>
    <property type="match status" value="1"/>
</dbReference>
<comment type="cofactor">
    <cofactor evidence="1">
        <name>Mn(2+)</name>
        <dbReference type="ChEBI" id="CHEBI:29035"/>
    </cofactor>
</comment>
<comment type="subunit">
    <text evidence="3 14">Homodimer.</text>
</comment>
<evidence type="ECO:0000256" key="5">
    <source>
        <dbReference type="ARBA" id="ARBA00022430"/>
    </source>
</evidence>
<keyword evidence="6" id="KW-0028">Amino-acid biosynthesis</keyword>
<dbReference type="InterPro" id="IPR004429">
    <property type="entry name" value="Isopropylmalate_DH"/>
</dbReference>
<comment type="function">
    <text evidence="14">Catalyzes the oxidation of 3-carboxy-2-hydroxy-4-methylpentanoate (3-isopropylmalate) to 3-carboxy-4-methyl-2-oxopentanoate. The product decarboxylates to 4-methyl-2 oxopentanoate.</text>
</comment>
<evidence type="ECO:0000256" key="11">
    <source>
        <dbReference type="ARBA" id="ARBA00023211"/>
    </source>
</evidence>
<protein>
    <recommendedName>
        <fullName evidence="4 14">3-isopropylmalate dehydrogenase</fullName>
        <ecNumber evidence="4 14">1.1.1.85</ecNumber>
    </recommendedName>
</protein>
<comment type="similarity">
    <text evidence="2 13">Belongs to the isocitrate and isopropylmalate dehydrogenases family.</text>
</comment>